<evidence type="ECO:0000256" key="1">
    <source>
        <dbReference type="ARBA" id="ARBA00022603"/>
    </source>
</evidence>
<evidence type="ECO:0000313" key="4">
    <source>
        <dbReference type="EMBL" id="MBU3849521.1"/>
    </source>
</evidence>
<gene>
    <name evidence="4" type="primary">rlmB</name>
    <name evidence="4" type="ORF">IAA16_03025</name>
</gene>
<sequence>MADRFITGFHSVEEKIRTIASEKNKKGEVTLYYSSLGPRVKKILVQAQNAGISCEQKEKSVLDSYVADLSKTAQDHRGLVLKVSGIGQGPSNLVDFYQWIEQVPQESTVLLLDSVTDPHNVGAIIRSCDQFGVSLVILPERRGVRNPLENEIVSRASAGASAWVSVAVVPNLVRCAELLKQAGFWVYGADARGTSVEKVVFPDKTALVMGSEGDGIARLLEEKCDGLVSIPTEGNIDSLNVSVATGVLLYEIKRQKRCTKK</sequence>
<dbReference type="PANTHER" id="PTHR46429">
    <property type="entry name" value="23S RRNA (GUANOSINE-2'-O-)-METHYLTRANSFERASE RLMB"/>
    <property type="match status" value="1"/>
</dbReference>
<reference evidence="4" key="1">
    <citation type="journal article" date="2021" name="PeerJ">
        <title>Extensive microbial diversity within the chicken gut microbiome revealed by metagenomics and culture.</title>
        <authorList>
            <person name="Gilroy R."/>
            <person name="Ravi A."/>
            <person name="Getino M."/>
            <person name="Pursley I."/>
            <person name="Horton D.L."/>
            <person name="Alikhan N.F."/>
            <person name="Baker D."/>
            <person name="Gharbi K."/>
            <person name="Hall N."/>
            <person name="Watson M."/>
            <person name="Adriaenssens E.M."/>
            <person name="Foster-Nyarko E."/>
            <person name="Jarju S."/>
            <person name="Secka A."/>
            <person name="Antonio M."/>
            <person name="Oren A."/>
            <person name="Chaudhuri R.R."/>
            <person name="La Ragione R."/>
            <person name="Hildebrand F."/>
            <person name="Pallen M.J."/>
        </authorList>
    </citation>
    <scope>NUCLEOTIDE SEQUENCE</scope>
    <source>
        <strain evidence="4">Gambia15-2214</strain>
    </source>
</reference>
<dbReference type="InterPro" id="IPR029026">
    <property type="entry name" value="tRNA_m1G_MTases_N"/>
</dbReference>
<dbReference type="CDD" id="cd18103">
    <property type="entry name" value="SpoU-like_RlmB"/>
    <property type="match status" value="1"/>
</dbReference>
<dbReference type="Gene3D" id="3.40.1280.10">
    <property type="match status" value="1"/>
</dbReference>
<dbReference type="GO" id="GO:0008173">
    <property type="term" value="F:RNA methyltransferase activity"/>
    <property type="evidence" value="ECO:0007669"/>
    <property type="project" value="InterPro"/>
</dbReference>
<dbReference type="AlphaFoldDB" id="A0A9E2L2S4"/>
<proteinExistence type="predicted"/>
<organism evidence="4 5">
    <name type="scientific">Candidatus Treponema excrementipullorum</name>
    <dbReference type="NCBI Taxonomy" id="2838768"/>
    <lineage>
        <taxon>Bacteria</taxon>
        <taxon>Pseudomonadati</taxon>
        <taxon>Spirochaetota</taxon>
        <taxon>Spirochaetia</taxon>
        <taxon>Spirochaetales</taxon>
        <taxon>Treponemataceae</taxon>
        <taxon>Treponema</taxon>
    </lineage>
</organism>
<keyword evidence="2" id="KW-0808">Transferase</keyword>
<dbReference type="InterPro" id="IPR004441">
    <property type="entry name" value="rRNA_MeTrfase_TrmH"/>
</dbReference>
<keyword evidence="1" id="KW-0489">Methyltransferase</keyword>
<reference evidence="4" key="2">
    <citation type="submission" date="2021-04" db="EMBL/GenBank/DDBJ databases">
        <authorList>
            <person name="Gilroy R."/>
        </authorList>
    </citation>
    <scope>NUCLEOTIDE SEQUENCE</scope>
    <source>
        <strain evidence="4">Gambia15-2214</strain>
    </source>
</reference>
<dbReference type="InterPro" id="IPR029028">
    <property type="entry name" value="Alpha/beta_knot_MTases"/>
</dbReference>
<comment type="caution">
    <text evidence="4">The sequence shown here is derived from an EMBL/GenBank/DDBJ whole genome shotgun (WGS) entry which is preliminary data.</text>
</comment>
<dbReference type="NCBIfam" id="TIGR00186">
    <property type="entry name" value="rRNA_methyl_3"/>
    <property type="match status" value="1"/>
</dbReference>
<accession>A0A9E2L2S4</accession>
<dbReference type="GO" id="GO:0032259">
    <property type="term" value="P:methylation"/>
    <property type="evidence" value="ECO:0007669"/>
    <property type="project" value="UniProtKB-KW"/>
</dbReference>
<dbReference type="InterPro" id="IPR029064">
    <property type="entry name" value="Ribosomal_eL30-like_sf"/>
</dbReference>
<evidence type="ECO:0000313" key="5">
    <source>
        <dbReference type="Proteomes" id="UP000823914"/>
    </source>
</evidence>
<evidence type="ECO:0000256" key="2">
    <source>
        <dbReference type="ARBA" id="ARBA00022679"/>
    </source>
</evidence>
<evidence type="ECO:0000259" key="3">
    <source>
        <dbReference type="Pfam" id="PF00588"/>
    </source>
</evidence>
<dbReference type="EMBL" id="JAHLFV010000068">
    <property type="protein sequence ID" value="MBU3849521.1"/>
    <property type="molecule type" value="Genomic_DNA"/>
</dbReference>
<dbReference type="Pfam" id="PF00588">
    <property type="entry name" value="SpoU_methylase"/>
    <property type="match status" value="1"/>
</dbReference>
<dbReference type="Proteomes" id="UP000823914">
    <property type="component" value="Unassembled WGS sequence"/>
</dbReference>
<name>A0A9E2L2S4_9SPIR</name>
<dbReference type="PANTHER" id="PTHR46429:SF1">
    <property type="entry name" value="23S RRNA (GUANOSINE-2'-O-)-METHYLTRANSFERASE RLMB"/>
    <property type="match status" value="1"/>
</dbReference>
<dbReference type="GO" id="GO:0006396">
    <property type="term" value="P:RNA processing"/>
    <property type="evidence" value="ECO:0007669"/>
    <property type="project" value="InterPro"/>
</dbReference>
<dbReference type="GO" id="GO:0003723">
    <property type="term" value="F:RNA binding"/>
    <property type="evidence" value="ECO:0007669"/>
    <property type="project" value="InterPro"/>
</dbReference>
<dbReference type="Gene3D" id="3.30.1330.30">
    <property type="match status" value="1"/>
</dbReference>
<feature type="domain" description="tRNA/rRNA methyltransferase SpoU type" evidence="3">
    <location>
        <begin position="108"/>
        <end position="250"/>
    </location>
</feature>
<dbReference type="GO" id="GO:0005829">
    <property type="term" value="C:cytosol"/>
    <property type="evidence" value="ECO:0007669"/>
    <property type="project" value="TreeGrafter"/>
</dbReference>
<dbReference type="InterPro" id="IPR001537">
    <property type="entry name" value="SpoU_MeTrfase"/>
</dbReference>
<protein>
    <submittedName>
        <fullName evidence="4">23S rRNA (Guanosine(2251)-2'-O)-methyltransferase RlmB</fullName>
    </submittedName>
</protein>
<dbReference type="SUPFAM" id="SSF75217">
    <property type="entry name" value="alpha/beta knot"/>
    <property type="match status" value="1"/>
</dbReference>